<accession>Q2YI84</accession>
<sequence length="335" mass="38946">MKYFILAQILFLTRLVGFAQQVMLADSITKFPVSCATVYDANGDVIGRSDMGGYVNLQRGLEYHISHIGYEPKSLVYNDNSIILLSPLSYNIPGVKVTAKKKKYYHCKVFFRSIEHVDSCLKYYMDGIREFYIDTKSKKVHCGNVVTNYFMSKRKDIAQKKRSMMMGDKYTALPYPDKNTLYEETMRDKKRKIESGIVFADSVSIGSCEVSPDKSEMQLSIDALWPRNALVTNLFGYTQVLSKHNKTELYRYDEFHAPSVFNLKSANSYRHLTLTHKKENIVRDIDVEDVFYVVEYKYTDTKELSSSNVLQEDYKKYSEKFPTIERIREQLVQEE</sequence>
<evidence type="ECO:0000313" key="1">
    <source>
        <dbReference type="EMBL" id="CAJ19118.1"/>
    </source>
</evidence>
<protein>
    <recommendedName>
        <fullName evidence="2">Carboxypeptidase-like regulatory domain-containing protein</fullName>
    </recommendedName>
</protein>
<name>Q2YI84_9ZZZZ</name>
<dbReference type="EMBL" id="AM050329">
    <property type="protein sequence ID" value="CAJ19118.1"/>
    <property type="molecule type" value="Genomic_DNA"/>
</dbReference>
<proteinExistence type="predicted"/>
<dbReference type="AlphaFoldDB" id="Q2YI84"/>
<evidence type="ECO:0008006" key="2">
    <source>
        <dbReference type="Google" id="ProtNLM"/>
    </source>
</evidence>
<organism evidence="1">
    <name type="scientific">unidentified microorganism</name>
    <dbReference type="NCBI Taxonomy" id="81726"/>
    <lineage>
        <taxon>unclassified sequences</taxon>
        <taxon>environmental samples</taxon>
    </lineage>
</organism>
<reference evidence="1" key="1">
    <citation type="journal article" date="2005" name="Environ. Microbiol.">
        <title>Novel hydrolase diversity retrieved from a metagenome library of bovine rumen microflora.</title>
        <authorList>
            <person name="Ferrer M."/>
            <person name="Golyshina O.V."/>
            <person name="Chernikova T.N."/>
            <person name="Khachane A.N."/>
            <person name="Reyes-Duarte D."/>
            <person name="Santos V.A.P.M.D."/>
            <person name="Strompl C."/>
            <person name="Elborough K."/>
            <person name="Jarvis G."/>
            <person name="Neef A."/>
            <person name="Yakimov M.M."/>
            <person name="Timmis K.N."/>
            <person name="Golyshin P.N."/>
        </authorList>
    </citation>
    <scope>NUCLEOTIDE SEQUENCE</scope>
</reference>